<evidence type="ECO:0008006" key="3">
    <source>
        <dbReference type="Google" id="ProtNLM"/>
    </source>
</evidence>
<dbReference type="OrthoDB" id="982072at2"/>
<evidence type="ECO:0000313" key="1">
    <source>
        <dbReference type="EMBL" id="KGE86484.1"/>
    </source>
</evidence>
<accession>A0A098S2A1</accession>
<dbReference type="PROSITE" id="PS51257">
    <property type="entry name" value="PROKAR_LIPOPROTEIN"/>
    <property type="match status" value="1"/>
</dbReference>
<gene>
    <name evidence="1" type="ORF">IX84_22190</name>
</gene>
<organism evidence="1 2">
    <name type="scientific">Phaeodactylibacter xiamenensis</name>
    <dbReference type="NCBI Taxonomy" id="1524460"/>
    <lineage>
        <taxon>Bacteria</taxon>
        <taxon>Pseudomonadati</taxon>
        <taxon>Bacteroidota</taxon>
        <taxon>Saprospiria</taxon>
        <taxon>Saprospirales</taxon>
        <taxon>Haliscomenobacteraceae</taxon>
        <taxon>Phaeodactylibacter</taxon>
    </lineage>
</organism>
<dbReference type="Proteomes" id="UP000029736">
    <property type="component" value="Unassembled WGS sequence"/>
</dbReference>
<comment type="caution">
    <text evidence="1">The sequence shown here is derived from an EMBL/GenBank/DDBJ whole genome shotgun (WGS) entry which is preliminary data.</text>
</comment>
<protein>
    <recommendedName>
        <fullName evidence="3">Lipocalin-like domain-containing protein</fullName>
    </recommendedName>
</protein>
<name>A0A098S2A1_9BACT</name>
<dbReference type="EMBL" id="JPOS01000079">
    <property type="protein sequence ID" value="KGE86484.1"/>
    <property type="molecule type" value="Genomic_DNA"/>
</dbReference>
<dbReference type="AlphaFoldDB" id="A0A098S2A1"/>
<sequence length="144" mass="15945">MKMIRKTQIYAAMTILSVLLLSCKKEEPSLTHLITGDWEMEKMTINGQAVNVVIEIELEEDGDFQTALSANGGIFNYSGEWEVDEASGELELKYDVGTQGMVGSLLGAPFPVDEEKYEIELQGDEMNLQGVVVGIAVELELRKE</sequence>
<dbReference type="RefSeq" id="WP_044225388.1">
    <property type="nucleotide sequence ID" value="NZ_JBKAGJ010000026.1"/>
</dbReference>
<evidence type="ECO:0000313" key="2">
    <source>
        <dbReference type="Proteomes" id="UP000029736"/>
    </source>
</evidence>
<reference evidence="1 2" key="1">
    <citation type="journal article" date="2014" name="Int. J. Syst. Evol. Microbiol.">
        <title>Phaeodactylibacter xiamenensis gen. nov., sp. nov., a member of the family Saprospiraceae isolated from the marine alga Phaeodactylum tricornutum.</title>
        <authorList>
            <person name="Chen Z.Jr."/>
            <person name="Lei X."/>
            <person name="Lai Q."/>
            <person name="Li Y."/>
            <person name="Zhang B."/>
            <person name="Zhang J."/>
            <person name="Zhang H."/>
            <person name="Yang L."/>
            <person name="Zheng W."/>
            <person name="Tian Y."/>
            <person name="Yu Z."/>
            <person name="Xu H.Jr."/>
            <person name="Zheng T."/>
        </authorList>
    </citation>
    <scope>NUCLEOTIDE SEQUENCE [LARGE SCALE GENOMIC DNA]</scope>
    <source>
        <strain evidence="1 2">KD52</strain>
    </source>
</reference>
<keyword evidence="2" id="KW-1185">Reference proteome</keyword>
<proteinExistence type="predicted"/>